<feature type="compositionally biased region" description="Low complexity" evidence="6">
    <location>
        <begin position="983"/>
        <end position="992"/>
    </location>
</feature>
<protein>
    <recommendedName>
        <fullName evidence="7">MYND-type domain-containing protein</fullName>
    </recommendedName>
</protein>
<evidence type="ECO:0000313" key="9">
    <source>
        <dbReference type="Proteomes" id="UP000738325"/>
    </source>
</evidence>
<name>A0A9P6UNU2_9FUNG</name>
<keyword evidence="3" id="KW-0862">Zinc</keyword>
<dbReference type="GO" id="GO:0008270">
    <property type="term" value="F:zinc ion binding"/>
    <property type="evidence" value="ECO:0007669"/>
    <property type="project" value="UniProtKB-KW"/>
</dbReference>
<organism evidence="8 9">
    <name type="scientific">Dissophora globulifera</name>
    <dbReference type="NCBI Taxonomy" id="979702"/>
    <lineage>
        <taxon>Eukaryota</taxon>
        <taxon>Fungi</taxon>
        <taxon>Fungi incertae sedis</taxon>
        <taxon>Mucoromycota</taxon>
        <taxon>Mortierellomycotina</taxon>
        <taxon>Mortierellomycetes</taxon>
        <taxon>Mortierellales</taxon>
        <taxon>Mortierellaceae</taxon>
        <taxon>Dissophora</taxon>
    </lineage>
</organism>
<proteinExistence type="predicted"/>
<accession>A0A9P6UNU2</accession>
<gene>
    <name evidence="8" type="ORF">BGZ99_008155</name>
</gene>
<feature type="domain" description="MYND-type" evidence="7">
    <location>
        <begin position="4"/>
        <end position="46"/>
    </location>
</feature>
<keyword evidence="2 4" id="KW-0863">Zinc-finger</keyword>
<dbReference type="OrthoDB" id="2370453at2759"/>
<dbReference type="Pfam" id="PF01753">
    <property type="entry name" value="zf-MYND"/>
    <property type="match status" value="1"/>
</dbReference>
<feature type="region of interest" description="Disordered" evidence="6">
    <location>
        <begin position="241"/>
        <end position="281"/>
    </location>
</feature>
<sequence>MPSCDNCKKSADTLDSPLKRCARCQTAQYCSRECQKDHWKTHKLICTKGLSVKIFKPFHKLHDKAWLHDRSERDTYKLLVDCYRLRMDDIYKFENKADANSIYGGATDGAAGFEQFLRLTESRRVLLPSWWSADRAAECLAFGVAGQPGDWGSLSSMKGKQDIIDHYGDSVMPMQLRLLGEQIYGTGIGGQSGAPIIEMQMQAEGGDLKATTTIDLNRMIFIQTFHFSLIGFRRLQDFMDSTAPPPRIPRKLPQRHVLAASASRKRRDSHSQPPVGESVSLNLTTTTQAGGLLQPQQQKQQSNASAAAAQSLSERVYSWSINDLDYRPDDRDLKVGVSHTGVAPPASFSPEALRSLCAGPLAPALEYLVDNIKPRSAIRSFQTSQHPPPGRIQHSLAGRAELEAKTNQIRGLTLAIAQKQHEIAEAKERIKQQRQLQVMKEIHRQQSTRRVKALQEYEARLRPGLSKMFKGALGTRNDGSNHDTLRTTLHKVLQETSRTIDMVANLGAKMQQEQITGGAGLLDLYQAVHESNEDVTYFVEIIKELKEEGLSLMERARQEQMDNKDSRVSTSEATELLQTFRGHHSERVQQIELVLDQISTCEANMEELYSRMRYQSQRRENDKKPPPFQQGLEEAKAHLRGLGMALEFIQSEQENMVERVVSQDEQRAQLEAMVKASRAMDQKMMDTQRAIRRLAEMIRVNHKSVPQTALELASETTLSLADRLSQLSDLVQDRTYTAEGDSAVLQDLTRQSQQHYAATSTDVMQPPKLSLPDLQQGGSGGGGMGGATTATATAAKTWTKSEGNHRLDGIEFAAASSLSADRHILQVAGLQHRNTMQQLAVDKAKQLSQSMEQSKAEVMATMQSFISTLPKECQVPANHTYNNNNNNNNDHSSNREEARMTVGSLSSKFENDFRTVVVGSIVQFEQSHHAAFLTDIEDMAADVQVGEAIAERARGLREDSERLAEQTFSSGPIASIEHAPATLSSSSSLFPKKLSKRMRYQQ</sequence>
<evidence type="ECO:0000256" key="5">
    <source>
        <dbReference type="SAM" id="Coils"/>
    </source>
</evidence>
<keyword evidence="1" id="KW-0479">Metal-binding</keyword>
<keyword evidence="9" id="KW-1185">Reference proteome</keyword>
<feature type="coiled-coil region" evidence="5">
    <location>
        <begin position="409"/>
        <end position="436"/>
    </location>
</feature>
<keyword evidence="5" id="KW-0175">Coiled coil</keyword>
<dbReference type="PROSITE" id="PS50865">
    <property type="entry name" value="ZF_MYND_2"/>
    <property type="match status" value="1"/>
</dbReference>
<dbReference type="PANTHER" id="PTHR10237">
    <property type="entry name" value="DEFORMED EPIDERMAL AUTOREGULATORY FACTOR 1 HOMOLOG SUPPRESSIN"/>
    <property type="match status" value="1"/>
</dbReference>
<evidence type="ECO:0000259" key="7">
    <source>
        <dbReference type="PROSITE" id="PS50865"/>
    </source>
</evidence>
<feature type="region of interest" description="Disordered" evidence="6">
    <location>
        <begin position="956"/>
        <end position="1002"/>
    </location>
</feature>
<dbReference type="GO" id="GO:0000981">
    <property type="term" value="F:DNA-binding transcription factor activity, RNA polymerase II-specific"/>
    <property type="evidence" value="ECO:0007669"/>
    <property type="project" value="TreeGrafter"/>
</dbReference>
<evidence type="ECO:0000256" key="3">
    <source>
        <dbReference type="ARBA" id="ARBA00022833"/>
    </source>
</evidence>
<dbReference type="InterPro" id="IPR002893">
    <property type="entry name" value="Znf_MYND"/>
</dbReference>
<dbReference type="EMBL" id="JAAAIP010000615">
    <property type="protein sequence ID" value="KAG0314407.1"/>
    <property type="molecule type" value="Genomic_DNA"/>
</dbReference>
<dbReference type="PROSITE" id="PS01360">
    <property type="entry name" value="ZF_MYND_1"/>
    <property type="match status" value="1"/>
</dbReference>
<dbReference type="Proteomes" id="UP000738325">
    <property type="component" value="Unassembled WGS sequence"/>
</dbReference>
<dbReference type="AlphaFoldDB" id="A0A9P6UNU2"/>
<evidence type="ECO:0000256" key="4">
    <source>
        <dbReference type="PROSITE-ProRule" id="PRU00134"/>
    </source>
</evidence>
<dbReference type="SUPFAM" id="SSF144232">
    <property type="entry name" value="HIT/MYND zinc finger-like"/>
    <property type="match status" value="1"/>
</dbReference>
<evidence type="ECO:0000256" key="1">
    <source>
        <dbReference type="ARBA" id="ARBA00022723"/>
    </source>
</evidence>
<evidence type="ECO:0000256" key="2">
    <source>
        <dbReference type="ARBA" id="ARBA00022771"/>
    </source>
</evidence>
<dbReference type="InterPro" id="IPR024119">
    <property type="entry name" value="TF_DEAF-1"/>
</dbReference>
<comment type="caution">
    <text evidence="8">The sequence shown here is derived from an EMBL/GenBank/DDBJ whole genome shotgun (WGS) entry which is preliminary data.</text>
</comment>
<dbReference type="PANTHER" id="PTHR10237:SF14">
    <property type="entry name" value="MYND-TYPE DOMAIN-CONTAINING PROTEIN"/>
    <property type="match status" value="1"/>
</dbReference>
<evidence type="ECO:0000313" key="8">
    <source>
        <dbReference type="EMBL" id="KAG0314407.1"/>
    </source>
</evidence>
<dbReference type="Gene3D" id="6.10.140.2220">
    <property type="match status" value="1"/>
</dbReference>
<evidence type="ECO:0000256" key="6">
    <source>
        <dbReference type="SAM" id="MobiDB-lite"/>
    </source>
</evidence>
<reference evidence="8" key="1">
    <citation type="journal article" date="2020" name="Fungal Divers.">
        <title>Resolving the Mortierellaceae phylogeny through synthesis of multi-gene phylogenetics and phylogenomics.</title>
        <authorList>
            <person name="Vandepol N."/>
            <person name="Liber J."/>
            <person name="Desiro A."/>
            <person name="Na H."/>
            <person name="Kennedy M."/>
            <person name="Barry K."/>
            <person name="Grigoriev I.V."/>
            <person name="Miller A.N."/>
            <person name="O'Donnell K."/>
            <person name="Stajich J.E."/>
            <person name="Bonito G."/>
        </authorList>
    </citation>
    <scope>NUCLEOTIDE SEQUENCE</scope>
    <source>
        <strain evidence="8">REB-010B</strain>
    </source>
</reference>
<dbReference type="GO" id="GO:0005634">
    <property type="term" value="C:nucleus"/>
    <property type="evidence" value="ECO:0007669"/>
    <property type="project" value="TreeGrafter"/>
</dbReference>
<feature type="compositionally biased region" description="Basic residues" evidence="6">
    <location>
        <begin position="993"/>
        <end position="1002"/>
    </location>
</feature>